<evidence type="ECO:0000313" key="3">
    <source>
        <dbReference type="Proteomes" id="UP000811246"/>
    </source>
</evidence>
<proteinExistence type="predicted"/>
<dbReference type="AlphaFoldDB" id="A0A922JMN8"/>
<gene>
    <name evidence="2" type="ORF">I3842_06G164000</name>
</gene>
<dbReference type="PANTHER" id="PTHR31317:SF17">
    <property type="entry name" value="F2J10.8 PROTEIN"/>
    <property type="match status" value="1"/>
</dbReference>
<reference evidence="2" key="1">
    <citation type="submission" date="2021-01" db="EMBL/GenBank/DDBJ databases">
        <authorList>
            <person name="Lovell J.T."/>
            <person name="Bentley N."/>
            <person name="Bhattarai G."/>
            <person name="Jenkins J.W."/>
            <person name="Sreedasyam A."/>
            <person name="Alarcon Y."/>
            <person name="Bock C."/>
            <person name="Boston L."/>
            <person name="Carlson J."/>
            <person name="Cervantes K."/>
            <person name="Clermont K."/>
            <person name="Krom N."/>
            <person name="Kubenka K."/>
            <person name="Mamidi S."/>
            <person name="Mattison C."/>
            <person name="Monteros M."/>
            <person name="Pisani C."/>
            <person name="Plott C."/>
            <person name="Rajasekar S."/>
            <person name="Rhein H.S."/>
            <person name="Rohla C."/>
            <person name="Song M."/>
            <person name="Hilaire R.S."/>
            <person name="Shu S."/>
            <person name="Wells L."/>
            <person name="Wang X."/>
            <person name="Webber J."/>
            <person name="Heerema R.J."/>
            <person name="Klein P."/>
            <person name="Conner P."/>
            <person name="Grauke L."/>
            <person name="Grimwood J."/>
            <person name="Schmutz J."/>
            <person name="Randall J.J."/>
        </authorList>
    </citation>
    <scope>NUCLEOTIDE SEQUENCE</scope>
    <source>
        <tissue evidence="2">Leaf</tissue>
    </source>
</reference>
<sequence>MLITQLYFNSLFVTIPHTASYLCHFLPLFLSGDSLCLSLSLSHIYIAEPLNKIPVHETSKELPMDPCSFVRILVGNLAVKFAVASKPSFSVVHPSTSPCFCKIKLDKFLTQYSNVPLVAQESQTNSLDCSLAASFTLNKTHIDKLMEKGRNPVLQIAVYLGRRGTTCGFKSGKLLGKVAVEVDLRAVETRASNIHQGWVAIGGNEKKGSSAQLYVSVRAEPDPRYVFQFDGEPECSPQVFQVHGDVRQPVFSCKFGFKNMNDRNLHSWPSSSEPSTSRSCLMGSHTEKDQIEKQRKGWHITIHDLSGSAVAVASMVTPFVPSRGSHSVSQSSPGAWLILRPEDGAWNPWGRLEAWRERGCSDAVGYRFELFTCTDAATTLAADSISSRNGGKFSIDRTFGVSNTLGHTPNSSCDLGSWSRSRRGSSSGSGSGLEIGYGPLSPPRYRGFVVSSTVGGAGKCSKPEVEVGVRHVTCAEDAATYVALAAAMDLSMDACGLFSKKLRKELRRQWIQ</sequence>
<protein>
    <submittedName>
        <fullName evidence="2">Uncharacterized protein</fullName>
    </submittedName>
</protein>
<dbReference type="EMBL" id="CM031830">
    <property type="protein sequence ID" value="KAG6710064.1"/>
    <property type="molecule type" value="Genomic_DNA"/>
</dbReference>
<dbReference type="PANTHER" id="PTHR31317">
    <property type="entry name" value="OS08G0163500 PROTEIN"/>
    <property type="match status" value="1"/>
</dbReference>
<comment type="caution">
    <text evidence="2">The sequence shown here is derived from an EMBL/GenBank/DDBJ whole genome shotgun (WGS) entry which is preliminary data.</text>
</comment>
<evidence type="ECO:0000313" key="2">
    <source>
        <dbReference type="EMBL" id="KAG6710064.1"/>
    </source>
</evidence>
<accession>A0A922JMN8</accession>
<name>A0A922JMN8_CARIL</name>
<organism evidence="2 3">
    <name type="scientific">Carya illinoinensis</name>
    <name type="common">Pecan</name>
    <dbReference type="NCBI Taxonomy" id="32201"/>
    <lineage>
        <taxon>Eukaryota</taxon>
        <taxon>Viridiplantae</taxon>
        <taxon>Streptophyta</taxon>
        <taxon>Embryophyta</taxon>
        <taxon>Tracheophyta</taxon>
        <taxon>Spermatophyta</taxon>
        <taxon>Magnoliopsida</taxon>
        <taxon>eudicotyledons</taxon>
        <taxon>Gunneridae</taxon>
        <taxon>Pentapetalae</taxon>
        <taxon>rosids</taxon>
        <taxon>fabids</taxon>
        <taxon>Fagales</taxon>
        <taxon>Juglandaceae</taxon>
        <taxon>Carya</taxon>
    </lineage>
</organism>
<evidence type="ECO:0000256" key="1">
    <source>
        <dbReference type="SAM" id="MobiDB-lite"/>
    </source>
</evidence>
<feature type="compositionally biased region" description="Low complexity" evidence="1">
    <location>
        <begin position="416"/>
        <end position="426"/>
    </location>
</feature>
<dbReference type="Proteomes" id="UP000811246">
    <property type="component" value="Chromosome 6"/>
</dbReference>
<dbReference type="InterPro" id="IPR010410">
    <property type="entry name" value="DUF1005"/>
</dbReference>
<dbReference type="Pfam" id="PF06219">
    <property type="entry name" value="DUF1005"/>
    <property type="match status" value="1"/>
</dbReference>
<feature type="region of interest" description="Disordered" evidence="1">
    <location>
        <begin position="412"/>
        <end position="435"/>
    </location>
</feature>